<evidence type="ECO:0000256" key="9">
    <source>
        <dbReference type="SAM" id="MobiDB-lite"/>
    </source>
</evidence>
<comment type="similarity">
    <text evidence="2">Belongs to the glycosyl hydrolase 81 family.</text>
</comment>
<dbReference type="AlphaFoldDB" id="A0AAE3K6A0"/>
<keyword evidence="13" id="KW-1185">Reference proteome</keyword>
<evidence type="ECO:0000256" key="1">
    <source>
        <dbReference type="ARBA" id="ARBA00000382"/>
    </source>
</evidence>
<evidence type="ECO:0000256" key="8">
    <source>
        <dbReference type="ARBA" id="ARBA00023326"/>
    </source>
</evidence>
<dbReference type="PANTHER" id="PTHR31983:SF0">
    <property type="entry name" value="GLUCAN ENDO-1,3-BETA-D-GLUCOSIDASE 2"/>
    <property type="match status" value="1"/>
</dbReference>
<organism evidence="12 13">
    <name type="scientific">Natranaeroarchaeum aerophilus</name>
    <dbReference type="NCBI Taxonomy" id="2917711"/>
    <lineage>
        <taxon>Archaea</taxon>
        <taxon>Methanobacteriati</taxon>
        <taxon>Methanobacteriota</taxon>
        <taxon>Stenosarchaea group</taxon>
        <taxon>Halobacteria</taxon>
        <taxon>Halobacteriales</taxon>
        <taxon>Natronoarchaeaceae</taxon>
        <taxon>Natranaeroarchaeum</taxon>
    </lineage>
</organism>
<keyword evidence="4" id="KW-0378">Hydrolase</keyword>
<dbReference type="Pfam" id="PF03639">
    <property type="entry name" value="Glyco_hydro_81"/>
    <property type="match status" value="1"/>
</dbReference>
<dbReference type="InterPro" id="IPR040451">
    <property type="entry name" value="GH81_N"/>
</dbReference>
<evidence type="ECO:0000313" key="13">
    <source>
        <dbReference type="Proteomes" id="UP001202674"/>
    </source>
</evidence>
<dbReference type="GO" id="GO:0042973">
    <property type="term" value="F:glucan endo-1,3-beta-D-glucosidase activity"/>
    <property type="evidence" value="ECO:0007669"/>
    <property type="project" value="UniProtKB-EC"/>
</dbReference>
<dbReference type="GO" id="GO:0000272">
    <property type="term" value="P:polysaccharide catabolic process"/>
    <property type="evidence" value="ECO:0007669"/>
    <property type="project" value="UniProtKB-KW"/>
</dbReference>
<dbReference type="EC" id="3.2.1.39" evidence="3"/>
<evidence type="ECO:0000313" key="12">
    <source>
        <dbReference type="EMBL" id="MCL9814180.1"/>
    </source>
</evidence>
<comment type="catalytic activity">
    <reaction evidence="1">
        <text>Hydrolysis of (1-&gt;3)-beta-D-glucosidic linkages in (1-&gt;3)-beta-D-glucans.</text>
        <dbReference type="EC" id="3.2.1.39"/>
    </reaction>
</comment>
<name>A0AAE3K6A0_9EURY</name>
<feature type="region of interest" description="Disordered" evidence="9">
    <location>
        <begin position="23"/>
        <end position="94"/>
    </location>
</feature>
<dbReference type="PROSITE" id="PS51257">
    <property type="entry name" value="PROKAR_LIPOPROTEIN"/>
    <property type="match status" value="1"/>
</dbReference>
<feature type="domain" description="Glycosyl hydrolase family 81 C-terminal" evidence="11">
    <location>
        <begin position="407"/>
        <end position="713"/>
    </location>
</feature>
<reference evidence="12 13" key="1">
    <citation type="journal article" date="2022" name="Syst. Appl. Microbiol.">
        <title>Natronocalculus amylovorans gen. nov., sp. nov., and Natranaeroarchaeum aerophilus sp. nov., dominant culturable amylolytic natronoarchaea from hypersaline soda lakes in southwestern Siberia.</title>
        <authorList>
            <person name="Sorokin D.Y."/>
            <person name="Elcheninov A.G."/>
            <person name="Khizhniak T.V."/>
            <person name="Koenen M."/>
            <person name="Bale N.J."/>
            <person name="Damste J.S.S."/>
            <person name="Kublanov I.V."/>
        </authorList>
    </citation>
    <scope>NUCLEOTIDE SEQUENCE [LARGE SCALE GENOMIC DNA]</scope>
    <source>
        <strain evidence="12 13">AArc-St1-1</strain>
    </source>
</reference>
<dbReference type="Proteomes" id="UP001202674">
    <property type="component" value="Unassembled WGS sequence"/>
</dbReference>
<accession>A0AAE3K6A0</accession>
<feature type="compositionally biased region" description="Polar residues" evidence="9">
    <location>
        <begin position="23"/>
        <end position="33"/>
    </location>
</feature>
<dbReference type="PROSITE" id="PS52008">
    <property type="entry name" value="GH81"/>
    <property type="match status" value="1"/>
</dbReference>
<dbReference type="GO" id="GO:0071555">
    <property type="term" value="P:cell wall organization"/>
    <property type="evidence" value="ECO:0007669"/>
    <property type="project" value="UniProtKB-KW"/>
</dbReference>
<evidence type="ECO:0000256" key="7">
    <source>
        <dbReference type="ARBA" id="ARBA00023316"/>
    </source>
</evidence>
<evidence type="ECO:0000259" key="10">
    <source>
        <dbReference type="Pfam" id="PF03639"/>
    </source>
</evidence>
<proteinExistence type="inferred from homology"/>
<evidence type="ECO:0000259" key="11">
    <source>
        <dbReference type="Pfam" id="PF17652"/>
    </source>
</evidence>
<dbReference type="RefSeq" id="WP_250597060.1">
    <property type="nucleotide sequence ID" value="NZ_JAKRVY010000006.1"/>
</dbReference>
<evidence type="ECO:0000256" key="6">
    <source>
        <dbReference type="ARBA" id="ARBA00023295"/>
    </source>
</evidence>
<evidence type="ECO:0000256" key="4">
    <source>
        <dbReference type="ARBA" id="ARBA00022801"/>
    </source>
</evidence>
<protein>
    <recommendedName>
        <fullName evidence="3">glucan endo-1,3-beta-D-glucosidase</fullName>
        <ecNumber evidence="3">3.2.1.39</ecNumber>
    </recommendedName>
</protein>
<feature type="domain" description="Glycosyl hydrolase family 81 N-terminal" evidence="10">
    <location>
        <begin position="86"/>
        <end position="348"/>
    </location>
</feature>
<keyword evidence="5" id="KW-0119">Carbohydrate metabolism</keyword>
<sequence>MQRYISRRYLLGASATGLTATIAGCSSNGTDNGEPSDEESANGEPGDEESEQESDEDVVSVGNASYRTTKPADRGQPPTEVYVSEERQGDPLPTNNWWGALMWEGHLLDNDAFLWSHPLVSSTGEQGFVFGGQGDWHVGDGPAGPNFATRPIELAATVGFEGAEFEESVVTDWTDWSVSFAMESPNGRIDATLVRGSPYVYLRANGDDISIEFNEADADPVVWADTDSTVGLSVDNAHYGLYAPSDAELSFDGDETFASSLGDGDYLTIALLPEGNEDTLETFGEYAHAHVVDTQLEWKYDEDASEVHTTYQFETEAMEGDASGTITGMFPHQHKYTDEQSLGYTYESPRGTLQTIETSSYRVTHTYPGILPHLPDVGGYDDERLASYLADETSRQIIRPGLEGDGEGAYWAGKNFNRTSDLIGIAQHLDDADRSQQLLDAMQEYLEDWFQATDEDGSLADSRVFYYNELWGTLIAYPALHGAPELLNDHHFHYGYYIRAAAEIARTDPEWASESEWGGMVDLLIRDYANPDRDDDTFPFLRTFDPYSGHSWAGGPSGGVFGNNQESSSEAINAYAAIIQWGEYTDNEELRDLGVFLYTREVNGAREYWFDEDGDSLPELEDWQFDQATMVWDNGVAYTTWWTDNPEPVHGINWLPVGGHSLYLGLNTSYADANYRTVEDAVDGNFSYWEDVMWKYRALSDPDDAIEQFDADGEEYDPEFGTSRAHTYHWIATLGEIGSPDPTVTADAPLAAVFSEDDERTYVAYNAGEEDRTVSFSDGTTIEVSPHELKTSHQ</sequence>
<dbReference type="GO" id="GO:0052861">
    <property type="term" value="F:endo-1,3(4)-beta-glucanase activity"/>
    <property type="evidence" value="ECO:0007669"/>
    <property type="project" value="InterPro"/>
</dbReference>
<dbReference type="Gene3D" id="2.70.98.30">
    <property type="entry name" value="Golgi alpha-mannosidase II, domain 4"/>
    <property type="match status" value="1"/>
</dbReference>
<keyword evidence="6" id="KW-0326">Glycosidase</keyword>
<keyword evidence="7" id="KW-0961">Cell wall biogenesis/degradation</keyword>
<dbReference type="EMBL" id="JAKRVY010000006">
    <property type="protein sequence ID" value="MCL9814180.1"/>
    <property type="molecule type" value="Genomic_DNA"/>
</dbReference>
<comment type="caution">
    <text evidence="12">The sequence shown here is derived from an EMBL/GenBank/DDBJ whole genome shotgun (WGS) entry which is preliminary data.</text>
</comment>
<dbReference type="PANTHER" id="PTHR31983">
    <property type="entry name" value="ENDO-1,3(4)-BETA-GLUCANASE 1"/>
    <property type="match status" value="1"/>
</dbReference>
<keyword evidence="8" id="KW-0624">Polysaccharide degradation</keyword>
<gene>
    <name evidence="12" type="ORF">AArcSt11_11000</name>
</gene>
<feature type="compositionally biased region" description="Acidic residues" evidence="9">
    <location>
        <begin position="34"/>
        <end position="58"/>
    </location>
</feature>
<evidence type="ECO:0000256" key="3">
    <source>
        <dbReference type="ARBA" id="ARBA00012780"/>
    </source>
</evidence>
<dbReference type="InterPro" id="IPR005200">
    <property type="entry name" value="Endo-beta-glucanase"/>
</dbReference>
<evidence type="ECO:0000256" key="5">
    <source>
        <dbReference type="ARBA" id="ARBA00023277"/>
    </source>
</evidence>
<dbReference type="Pfam" id="PF17652">
    <property type="entry name" value="Glyco_hydro81C"/>
    <property type="match status" value="1"/>
</dbReference>
<dbReference type="InterPro" id="IPR040720">
    <property type="entry name" value="GH81_C"/>
</dbReference>
<evidence type="ECO:0000256" key="2">
    <source>
        <dbReference type="ARBA" id="ARBA00010730"/>
    </source>
</evidence>